<protein>
    <submittedName>
        <fullName evidence="2">Uncharacterized protein</fullName>
    </submittedName>
</protein>
<accession>A0ABS7EYA4</accession>
<keyword evidence="1" id="KW-0732">Signal</keyword>
<dbReference type="RefSeq" id="WP_220115843.1">
    <property type="nucleotide sequence ID" value="NZ_JAHZUY010000003.1"/>
</dbReference>
<reference evidence="2 3" key="1">
    <citation type="submission" date="2021-08" db="EMBL/GenBank/DDBJ databases">
        <title>Caldovatus sediminis gen. nov., sp. nov., a moderately thermophilic bacterium isolated from a hot spring.</title>
        <authorList>
            <person name="Hu C.-J."/>
            <person name="Li W.-J."/>
            <person name="Xian W.-D."/>
        </authorList>
    </citation>
    <scope>NUCLEOTIDE SEQUENCE [LARGE SCALE GENOMIC DNA]</scope>
    <source>
        <strain evidence="2 3">SYSU G05006</strain>
    </source>
</reference>
<dbReference type="Proteomes" id="UP001519924">
    <property type="component" value="Unassembled WGS sequence"/>
</dbReference>
<proteinExistence type="predicted"/>
<feature type="signal peptide" evidence="1">
    <location>
        <begin position="1"/>
        <end position="24"/>
    </location>
</feature>
<keyword evidence="3" id="KW-1185">Reference proteome</keyword>
<comment type="caution">
    <text evidence="2">The sequence shown here is derived from an EMBL/GenBank/DDBJ whole genome shotgun (WGS) entry which is preliminary data.</text>
</comment>
<dbReference type="EMBL" id="JAHZUY010000003">
    <property type="protein sequence ID" value="MBW8268337.1"/>
    <property type="molecule type" value="Genomic_DNA"/>
</dbReference>
<organism evidence="2 3">
    <name type="scientific">Caldovatus aquaticus</name>
    <dbReference type="NCBI Taxonomy" id="2865671"/>
    <lineage>
        <taxon>Bacteria</taxon>
        <taxon>Pseudomonadati</taxon>
        <taxon>Pseudomonadota</taxon>
        <taxon>Alphaproteobacteria</taxon>
        <taxon>Acetobacterales</taxon>
        <taxon>Roseomonadaceae</taxon>
        <taxon>Caldovatus</taxon>
    </lineage>
</organism>
<name>A0ABS7EYA4_9PROT</name>
<evidence type="ECO:0000313" key="3">
    <source>
        <dbReference type="Proteomes" id="UP001519924"/>
    </source>
</evidence>
<gene>
    <name evidence="2" type="ORF">K1J50_02445</name>
</gene>
<feature type="chain" id="PRO_5047054526" evidence="1">
    <location>
        <begin position="25"/>
        <end position="210"/>
    </location>
</feature>
<evidence type="ECO:0000313" key="2">
    <source>
        <dbReference type="EMBL" id="MBW8268337.1"/>
    </source>
</evidence>
<sequence length="210" mass="21137">MRDPFLRGISALVLGLSLAGPARAASDGARPAEPGQDLVAAYAHALGVRLAPAGEVLALGAVPLPDEALGEMRAGFRLPGGVAVAFGFETETRVGGAVAQRLVLPTTVLVPGAAPAVTITDAQGDTRQVPLSASGPIVVESLFNGGATRVGTVVEGAGIVGIVQNRANGQAVSVATTVTLDVAGMRALLNNTASRFALENALMTRTRIGR</sequence>
<evidence type="ECO:0000256" key="1">
    <source>
        <dbReference type="SAM" id="SignalP"/>
    </source>
</evidence>